<evidence type="ECO:0000256" key="1">
    <source>
        <dbReference type="SAM" id="Phobius"/>
    </source>
</evidence>
<dbReference type="AlphaFoldDB" id="A0A811KNE8"/>
<feature type="transmembrane region" description="Helical" evidence="1">
    <location>
        <begin position="6"/>
        <end position="30"/>
    </location>
</feature>
<dbReference type="Proteomes" id="UP000614601">
    <property type="component" value="Unassembled WGS sequence"/>
</dbReference>
<dbReference type="Proteomes" id="UP000783686">
    <property type="component" value="Unassembled WGS sequence"/>
</dbReference>
<keyword evidence="1" id="KW-1133">Transmembrane helix</keyword>
<dbReference type="OrthoDB" id="5917644at2759"/>
<organism evidence="2 3">
    <name type="scientific">Bursaphelenchus okinawaensis</name>
    <dbReference type="NCBI Taxonomy" id="465554"/>
    <lineage>
        <taxon>Eukaryota</taxon>
        <taxon>Metazoa</taxon>
        <taxon>Ecdysozoa</taxon>
        <taxon>Nematoda</taxon>
        <taxon>Chromadorea</taxon>
        <taxon>Rhabditida</taxon>
        <taxon>Tylenchina</taxon>
        <taxon>Tylenchomorpha</taxon>
        <taxon>Aphelenchoidea</taxon>
        <taxon>Aphelenchoididae</taxon>
        <taxon>Bursaphelenchus</taxon>
    </lineage>
</organism>
<name>A0A811KNE8_9BILA</name>
<sequence length="175" mass="20275">MRFSFNTYALFIIRLHGFGAAIFLIVWNYFEYRLRFLKCLTDAACGAGIIKARKMIEKCNVTLLSFVFITILISTTFQLLHVFKANTPMSKDTIDYVPVVPTVLLIITTIFALVAQTNAMSVVYIHFAVICAEYDKLAFEFREDVNTFQLPVVTHYAHAHHNIWRLWTVINRVMR</sequence>
<feature type="transmembrane region" description="Helical" evidence="1">
    <location>
        <begin position="61"/>
        <end position="83"/>
    </location>
</feature>
<proteinExistence type="predicted"/>
<protein>
    <submittedName>
        <fullName evidence="2">Uncharacterized protein</fullName>
    </submittedName>
</protein>
<gene>
    <name evidence="2" type="ORF">BOKJ2_LOCUS6783</name>
</gene>
<keyword evidence="1" id="KW-0812">Transmembrane</keyword>
<evidence type="ECO:0000313" key="3">
    <source>
        <dbReference type="Proteomes" id="UP000614601"/>
    </source>
</evidence>
<dbReference type="EMBL" id="CAJFCW020000003">
    <property type="protein sequence ID" value="CAG9106691.1"/>
    <property type="molecule type" value="Genomic_DNA"/>
</dbReference>
<comment type="caution">
    <text evidence="2">The sequence shown here is derived from an EMBL/GenBank/DDBJ whole genome shotgun (WGS) entry which is preliminary data.</text>
</comment>
<dbReference type="EMBL" id="CAJFDH010000003">
    <property type="protein sequence ID" value="CAD5216829.1"/>
    <property type="molecule type" value="Genomic_DNA"/>
</dbReference>
<keyword evidence="1" id="KW-0472">Membrane</keyword>
<keyword evidence="3" id="KW-1185">Reference proteome</keyword>
<evidence type="ECO:0000313" key="2">
    <source>
        <dbReference type="EMBL" id="CAD5216829.1"/>
    </source>
</evidence>
<reference evidence="2" key="1">
    <citation type="submission" date="2020-09" db="EMBL/GenBank/DDBJ databases">
        <authorList>
            <person name="Kikuchi T."/>
        </authorList>
    </citation>
    <scope>NUCLEOTIDE SEQUENCE</scope>
    <source>
        <strain evidence="2">SH1</strain>
    </source>
</reference>
<accession>A0A811KNE8</accession>
<feature type="transmembrane region" description="Helical" evidence="1">
    <location>
        <begin position="103"/>
        <end position="132"/>
    </location>
</feature>